<keyword evidence="2" id="KW-1185">Reference proteome</keyword>
<dbReference type="EMBL" id="JAAIUW010000004">
    <property type="protein sequence ID" value="KAF7835548.1"/>
    <property type="molecule type" value="Genomic_DNA"/>
</dbReference>
<sequence>MGLSHLWNITFELVLLEFFGDPIAIFDLPRDHEFHSRLKSTRIPKYIVEPSVSLTCATTRLNLYFFNSFEIQS</sequence>
<evidence type="ECO:0000313" key="1">
    <source>
        <dbReference type="EMBL" id="KAF7835548.1"/>
    </source>
</evidence>
<comment type="caution">
    <text evidence="1">The sequence shown here is derived from an EMBL/GenBank/DDBJ whole genome shotgun (WGS) entry which is preliminary data.</text>
</comment>
<evidence type="ECO:0000313" key="2">
    <source>
        <dbReference type="Proteomes" id="UP000634136"/>
    </source>
</evidence>
<name>A0A834WZY1_9FABA</name>
<dbReference type="Proteomes" id="UP000634136">
    <property type="component" value="Unassembled WGS sequence"/>
</dbReference>
<gene>
    <name evidence="1" type="ORF">G2W53_010407</name>
</gene>
<protein>
    <submittedName>
        <fullName evidence="1">Uncharacterized protein</fullName>
    </submittedName>
</protein>
<proteinExistence type="predicted"/>
<reference evidence="1" key="1">
    <citation type="submission" date="2020-09" db="EMBL/GenBank/DDBJ databases">
        <title>Genome-Enabled Discovery of Anthraquinone Biosynthesis in Senna tora.</title>
        <authorList>
            <person name="Kang S.-H."/>
            <person name="Pandey R.P."/>
            <person name="Lee C.-M."/>
            <person name="Sim J.-S."/>
            <person name="Jeong J.-T."/>
            <person name="Choi B.-S."/>
            <person name="Jung M."/>
            <person name="Ginzburg D."/>
            <person name="Zhao K."/>
            <person name="Won S.Y."/>
            <person name="Oh T.-J."/>
            <person name="Yu Y."/>
            <person name="Kim N.-H."/>
            <person name="Lee O.R."/>
            <person name="Lee T.-H."/>
            <person name="Bashyal P."/>
            <person name="Kim T.-S."/>
            <person name="Lee W.-H."/>
            <person name="Kawkins C."/>
            <person name="Kim C.-K."/>
            <person name="Kim J.S."/>
            <person name="Ahn B.O."/>
            <person name="Rhee S.Y."/>
            <person name="Sohng J.K."/>
        </authorList>
    </citation>
    <scope>NUCLEOTIDE SEQUENCE</scope>
    <source>
        <tissue evidence="1">Leaf</tissue>
    </source>
</reference>
<dbReference type="AlphaFoldDB" id="A0A834WZY1"/>
<accession>A0A834WZY1</accession>
<organism evidence="1 2">
    <name type="scientific">Senna tora</name>
    <dbReference type="NCBI Taxonomy" id="362788"/>
    <lineage>
        <taxon>Eukaryota</taxon>
        <taxon>Viridiplantae</taxon>
        <taxon>Streptophyta</taxon>
        <taxon>Embryophyta</taxon>
        <taxon>Tracheophyta</taxon>
        <taxon>Spermatophyta</taxon>
        <taxon>Magnoliopsida</taxon>
        <taxon>eudicotyledons</taxon>
        <taxon>Gunneridae</taxon>
        <taxon>Pentapetalae</taxon>
        <taxon>rosids</taxon>
        <taxon>fabids</taxon>
        <taxon>Fabales</taxon>
        <taxon>Fabaceae</taxon>
        <taxon>Caesalpinioideae</taxon>
        <taxon>Cassia clade</taxon>
        <taxon>Senna</taxon>
    </lineage>
</organism>